<dbReference type="EMBL" id="JH000406">
    <property type="protein sequence ID" value="EGW12224.1"/>
    <property type="molecule type" value="Genomic_DNA"/>
</dbReference>
<evidence type="ECO:0000313" key="2">
    <source>
        <dbReference type="Proteomes" id="UP000001075"/>
    </source>
</evidence>
<dbReference type="AlphaFoldDB" id="G3HIN7"/>
<accession>G3HIN7</accession>
<organism evidence="1 2">
    <name type="scientific">Cricetulus griseus</name>
    <name type="common">Chinese hamster</name>
    <name type="synonym">Cricetulus barabensis griseus</name>
    <dbReference type="NCBI Taxonomy" id="10029"/>
    <lineage>
        <taxon>Eukaryota</taxon>
        <taxon>Metazoa</taxon>
        <taxon>Chordata</taxon>
        <taxon>Craniata</taxon>
        <taxon>Vertebrata</taxon>
        <taxon>Euteleostomi</taxon>
        <taxon>Mammalia</taxon>
        <taxon>Eutheria</taxon>
        <taxon>Euarchontoglires</taxon>
        <taxon>Glires</taxon>
        <taxon>Rodentia</taxon>
        <taxon>Myomorpha</taxon>
        <taxon>Muroidea</taxon>
        <taxon>Cricetidae</taxon>
        <taxon>Cricetinae</taxon>
        <taxon>Cricetulus</taxon>
    </lineage>
</organism>
<sequence>MWKDPDFGTRSYSTRIQGSTPKDKNYWRDLLKQGLVPLFLSAEKSHRPNFLYSSVDHHRGLFPLNSQGCQLVQESGRGTASERLQP</sequence>
<evidence type="ECO:0000313" key="1">
    <source>
        <dbReference type="EMBL" id="EGW12224.1"/>
    </source>
</evidence>
<name>G3HIN7_CRIGR</name>
<dbReference type="InParanoid" id="G3HIN7"/>
<protein>
    <submittedName>
        <fullName evidence="1">Uncharacterized protein</fullName>
    </submittedName>
</protein>
<proteinExistence type="predicted"/>
<dbReference type="Proteomes" id="UP000001075">
    <property type="component" value="Unassembled WGS sequence"/>
</dbReference>
<gene>
    <name evidence="1" type="ORF">I79_010512</name>
</gene>
<reference evidence="2" key="1">
    <citation type="journal article" date="2011" name="Nat. Biotechnol.">
        <title>The genomic sequence of the Chinese hamster ovary (CHO)-K1 cell line.</title>
        <authorList>
            <person name="Xu X."/>
            <person name="Nagarajan H."/>
            <person name="Lewis N.E."/>
            <person name="Pan S."/>
            <person name="Cai Z."/>
            <person name="Liu X."/>
            <person name="Chen W."/>
            <person name="Xie M."/>
            <person name="Wang W."/>
            <person name="Hammond S."/>
            <person name="Andersen M.R."/>
            <person name="Neff N."/>
            <person name="Passarelli B."/>
            <person name="Koh W."/>
            <person name="Fan H.C."/>
            <person name="Wang J."/>
            <person name="Gui Y."/>
            <person name="Lee K.H."/>
            <person name="Betenbaugh M.J."/>
            <person name="Quake S.R."/>
            <person name="Famili I."/>
            <person name="Palsson B.O."/>
            <person name="Wang J."/>
        </authorList>
    </citation>
    <scope>NUCLEOTIDE SEQUENCE [LARGE SCALE GENOMIC DNA]</scope>
    <source>
        <strain evidence="2">CHO K1 cell line</strain>
    </source>
</reference>